<gene>
    <name evidence="1" type="ORF">SAY87_013299</name>
</gene>
<evidence type="ECO:0000313" key="2">
    <source>
        <dbReference type="Proteomes" id="UP001345219"/>
    </source>
</evidence>
<proteinExistence type="predicted"/>
<keyword evidence="2" id="KW-1185">Reference proteome</keyword>
<accession>A0AAN7QCS5</accession>
<comment type="caution">
    <text evidence="1">The sequence shown here is derived from an EMBL/GenBank/DDBJ whole genome shotgun (WGS) entry which is preliminary data.</text>
</comment>
<evidence type="ECO:0000313" key="1">
    <source>
        <dbReference type="EMBL" id="KAK4763861.1"/>
    </source>
</evidence>
<dbReference type="Proteomes" id="UP001345219">
    <property type="component" value="Chromosome 11"/>
</dbReference>
<protein>
    <submittedName>
        <fullName evidence="1">Uncharacterized protein</fullName>
    </submittedName>
</protein>
<dbReference type="EMBL" id="JAXIOK010000008">
    <property type="protein sequence ID" value="KAK4763861.1"/>
    <property type="molecule type" value="Genomic_DNA"/>
</dbReference>
<dbReference type="AlphaFoldDB" id="A0AAN7QCS5"/>
<name>A0AAN7QCS5_9MYRT</name>
<sequence length="114" mass="12304">MAKTLSTVSDANKTIETVRGVGIYPAGQQHLFRIRFESCKQNPYKCIAIGGLSQMSMAKLLLISMQEAIWWGKSNSSLIWVEGVPEQTGAPPVAWVAVSGQAPNPPPIQPTQPA</sequence>
<reference evidence="1 2" key="1">
    <citation type="journal article" date="2023" name="Hortic Res">
        <title>Pangenome of water caltrop reveals structural variations and asymmetric subgenome divergence after allopolyploidization.</title>
        <authorList>
            <person name="Zhang X."/>
            <person name="Chen Y."/>
            <person name="Wang L."/>
            <person name="Yuan Y."/>
            <person name="Fang M."/>
            <person name="Shi L."/>
            <person name="Lu R."/>
            <person name="Comes H.P."/>
            <person name="Ma Y."/>
            <person name="Chen Y."/>
            <person name="Huang G."/>
            <person name="Zhou Y."/>
            <person name="Zheng Z."/>
            <person name="Qiu Y."/>
        </authorList>
    </citation>
    <scope>NUCLEOTIDE SEQUENCE [LARGE SCALE GENOMIC DNA]</scope>
    <source>
        <tissue evidence="1">Roots</tissue>
    </source>
</reference>
<organism evidence="1 2">
    <name type="scientific">Trapa incisa</name>
    <dbReference type="NCBI Taxonomy" id="236973"/>
    <lineage>
        <taxon>Eukaryota</taxon>
        <taxon>Viridiplantae</taxon>
        <taxon>Streptophyta</taxon>
        <taxon>Embryophyta</taxon>
        <taxon>Tracheophyta</taxon>
        <taxon>Spermatophyta</taxon>
        <taxon>Magnoliopsida</taxon>
        <taxon>eudicotyledons</taxon>
        <taxon>Gunneridae</taxon>
        <taxon>Pentapetalae</taxon>
        <taxon>rosids</taxon>
        <taxon>malvids</taxon>
        <taxon>Myrtales</taxon>
        <taxon>Lythraceae</taxon>
        <taxon>Trapa</taxon>
    </lineage>
</organism>